<dbReference type="InterPro" id="IPR027417">
    <property type="entry name" value="P-loop_NTPase"/>
</dbReference>
<feature type="coiled-coil region" evidence="1">
    <location>
        <begin position="280"/>
        <end position="354"/>
    </location>
</feature>
<dbReference type="GO" id="GO:0006302">
    <property type="term" value="P:double-strand break repair"/>
    <property type="evidence" value="ECO:0007669"/>
    <property type="project" value="InterPro"/>
</dbReference>
<evidence type="ECO:0000313" key="4">
    <source>
        <dbReference type="Proteomes" id="UP000198324"/>
    </source>
</evidence>
<keyword evidence="3" id="KW-0540">Nuclease</keyword>
<gene>
    <name evidence="3" type="ORF">SAMN04488503_1763</name>
</gene>
<feature type="coiled-coil region" evidence="1">
    <location>
        <begin position="754"/>
        <end position="824"/>
    </location>
</feature>
<keyword evidence="3" id="KW-0378">Hydrolase</keyword>
<dbReference type="Gene3D" id="3.40.50.300">
    <property type="entry name" value="P-loop containing nucleotide triphosphate hydrolases"/>
    <property type="match status" value="2"/>
</dbReference>
<dbReference type="InterPro" id="IPR038729">
    <property type="entry name" value="Rad50/SbcC_AAA"/>
</dbReference>
<dbReference type="SUPFAM" id="SSF52540">
    <property type="entry name" value="P-loop containing nucleoside triphosphate hydrolases"/>
    <property type="match status" value="1"/>
</dbReference>
<evidence type="ECO:0000313" key="3">
    <source>
        <dbReference type="EMBL" id="SNR89430.1"/>
    </source>
</evidence>
<dbReference type="GO" id="GO:0016887">
    <property type="term" value="F:ATP hydrolysis activity"/>
    <property type="evidence" value="ECO:0007669"/>
    <property type="project" value="InterPro"/>
</dbReference>
<sequence length="1024" mass="110028">MRPLHLTLRAFGPFAGEVRVDFARGGDAQFLLINGPTGAGKTSLLDGLCFALYGKASGEAREKQSDRFLRSQQARPEDECVVSLVFEVAGRRFLVERKPTQLVRSRGKDVERKHSAGLWELDADGAVLGERLGKVTDVNQRVEELIGFTSEQFRQVMVLPQGEFRRLLLAKSDEKEKILRKLFGAGRYRLVEEALKARRNALERQLSELGAGMEAILSAKGAHGVGELEERLAAALARRGEREAGRDGLRLAQAEAQAALARGQAVEREFLERAQAGEALDALAARQTEAQAQARRAERAVKALEHADLEAAIAQGERAASGRLAELARLDRELAELEARRAQAQEALTRAEAARLRVPELAAERERLAAGLARLRERNAAAGRVRQAESGEAAASTAAAKAEQELSALDQRLEELRREAEGLSGLGAEAARLDMEISRLEAQTGQRAQLDELTRKQSRAEAGLAQAQAGHAEAEAALGQARRARQEAQQALLHGRAALLAATLVQGQPCPVCGSTEHPGPAAGAGALPDRAALEKAEAAEARAEKALESARAAVDAARTLAARLESGLAHCRESLGEAAAMPAEELSRRLAQARERASALNVGQERLERCRAAREELAARRPEALARRDAAQAAHAGSAQALAGARALLERLRSEADAQGADGDAAAVQARLDELARAIPKAEADFRTAQDALNALDTRLGTSRGQRGGLWQGHEEALALLAGQRQDFERRLLESGFYTRREYEEAKLPRQQAEALQEAAARHGQALAAARDRLDRATAACQGKTRPDMAALNAAQERAAAELDALNRELGELSTQVQDLGEALNAIGEKAARTRELEENYRVVGRLADIAAGDNPRRMTLQRYVLAALFEEVARAASQRLGRMSRGRYRLVRSEATRDARSTGGLDLDVVDAHSGEARPASTLSGGESFLASLALALGLSDVVMAQQGGRRLDCIFIDEGFGALDGDTLEDALRTLAELHGAGRLIGVISHVAELKERIDARIDVLPGRPGKGGSTVRQVNC</sequence>
<dbReference type="EMBL" id="FZOC01000003">
    <property type="protein sequence ID" value="SNR89430.1"/>
    <property type="molecule type" value="Genomic_DNA"/>
</dbReference>
<feature type="coiled-coil region" evidence="1">
    <location>
        <begin position="399"/>
        <end position="443"/>
    </location>
</feature>
<dbReference type="PANTHER" id="PTHR32114">
    <property type="entry name" value="ABC TRANSPORTER ABCH.3"/>
    <property type="match status" value="1"/>
</dbReference>
<dbReference type="Proteomes" id="UP000198324">
    <property type="component" value="Unassembled WGS sequence"/>
</dbReference>
<dbReference type="OrthoDB" id="9795626at2"/>
<organism evidence="3 4">
    <name type="scientific">Humidesulfovibrio mexicanus</name>
    <dbReference type="NCBI Taxonomy" id="147047"/>
    <lineage>
        <taxon>Bacteria</taxon>
        <taxon>Pseudomonadati</taxon>
        <taxon>Thermodesulfobacteriota</taxon>
        <taxon>Desulfovibrionia</taxon>
        <taxon>Desulfovibrionales</taxon>
        <taxon>Desulfovibrionaceae</taxon>
        <taxon>Humidesulfovibrio</taxon>
    </lineage>
</organism>
<dbReference type="Pfam" id="PF13476">
    <property type="entry name" value="AAA_23"/>
    <property type="match status" value="1"/>
</dbReference>
<reference evidence="3 4" key="1">
    <citation type="submission" date="2017-06" db="EMBL/GenBank/DDBJ databases">
        <authorList>
            <person name="Kim H.J."/>
            <person name="Triplett B.A."/>
        </authorList>
    </citation>
    <scope>NUCLEOTIDE SEQUENCE [LARGE SCALE GENOMIC DNA]</scope>
    <source>
        <strain evidence="3 4">DSM 13116</strain>
    </source>
</reference>
<keyword evidence="3" id="KW-0269">Exonuclease</keyword>
<name>A0A239A1J3_9BACT</name>
<accession>A0A239A1J3</accession>
<feature type="domain" description="Rad50/SbcC-type AAA" evidence="2">
    <location>
        <begin position="6"/>
        <end position="186"/>
    </location>
</feature>
<dbReference type="PANTHER" id="PTHR32114:SF2">
    <property type="entry name" value="ABC TRANSPORTER ABCH.3"/>
    <property type="match status" value="1"/>
</dbReference>
<dbReference type="RefSeq" id="WP_089273818.1">
    <property type="nucleotide sequence ID" value="NZ_FZOC01000003.1"/>
</dbReference>
<evidence type="ECO:0000259" key="2">
    <source>
        <dbReference type="Pfam" id="PF13476"/>
    </source>
</evidence>
<evidence type="ECO:0000256" key="1">
    <source>
        <dbReference type="SAM" id="Coils"/>
    </source>
</evidence>
<keyword evidence="4" id="KW-1185">Reference proteome</keyword>
<dbReference type="AlphaFoldDB" id="A0A239A1J3"/>
<keyword evidence="1" id="KW-0175">Coiled coil</keyword>
<dbReference type="Pfam" id="PF13558">
    <property type="entry name" value="SbcC_Walker_B"/>
    <property type="match status" value="1"/>
</dbReference>
<dbReference type="GO" id="GO:0004527">
    <property type="term" value="F:exonuclease activity"/>
    <property type="evidence" value="ECO:0007669"/>
    <property type="project" value="UniProtKB-KW"/>
</dbReference>
<proteinExistence type="predicted"/>
<protein>
    <submittedName>
        <fullName evidence="3">Exonuclease SbcC</fullName>
    </submittedName>
</protein>